<dbReference type="InterPro" id="IPR011009">
    <property type="entry name" value="Kinase-like_dom_sf"/>
</dbReference>
<sequence length="245" mass="28504">MERRTKMFYAVKVIQKKVTKLDCLNIKQLTSPEKKNIGHLLTLDHQNVAKLKELFETSFSLHIVVEFANGEELFRRLTKMPIYNEKTVGYYFRQVVDGIRYLHEYGIIHKNLKPENILLNTRDSDAIVKITDYSPQLFTTSDLDLEMVCLTTTFCAPELLLSRCYDKAIDLWALGILLYIIQDDIGLPGAYYPLQLMKSEKKSLILTRIKWITSEFIFKTFGMNYKSKSTQTQQRLGDAQTLNIE</sequence>
<organism evidence="2 3">
    <name type="scientific">Schistosoma bovis</name>
    <name type="common">Blood fluke</name>
    <dbReference type="NCBI Taxonomy" id="6184"/>
    <lineage>
        <taxon>Eukaryota</taxon>
        <taxon>Metazoa</taxon>
        <taxon>Spiralia</taxon>
        <taxon>Lophotrochozoa</taxon>
        <taxon>Platyhelminthes</taxon>
        <taxon>Trematoda</taxon>
        <taxon>Digenea</taxon>
        <taxon>Strigeidida</taxon>
        <taxon>Schistosomatoidea</taxon>
        <taxon>Schistosomatidae</taxon>
        <taxon>Schistosoma</taxon>
    </lineage>
</organism>
<evidence type="ECO:0000313" key="3">
    <source>
        <dbReference type="Proteomes" id="UP000290809"/>
    </source>
</evidence>
<keyword evidence="2" id="KW-0808">Transferase</keyword>
<name>A0A430QKA1_SCHBO</name>
<keyword evidence="3" id="KW-1185">Reference proteome</keyword>
<dbReference type="PROSITE" id="PS50011">
    <property type="entry name" value="PROTEIN_KINASE_DOM"/>
    <property type="match status" value="1"/>
</dbReference>
<gene>
    <name evidence="2" type="ORF">DC041_0012525</name>
</gene>
<accession>A0A430QKA1</accession>
<evidence type="ECO:0000259" key="1">
    <source>
        <dbReference type="PROSITE" id="PS50011"/>
    </source>
</evidence>
<dbReference type="PANTHER" id="PTHR24347">
    <property type="entry name" value="SERINE/THREONINE-PROTEIN KINASE"/>
    <property type="match status" value="1"/>
</dbReference>
<dbReference type="STRING" id="6184.A0A430QKA1"/>
<reference evidence="2 3" key="1">
    <citation type="journal article" date="2019" name="PLoS Pathog.">
        <title>Genome sequence of the bovine parasite Schistosoma bovis Tanzania.</title>
        <authorList>
            <person name="Oey H."/>
            <person name="Zakrzewski M."/>
            <person name="Gobert G."/>
            <person name="Gravermann K."/>
            <person name="Stoye J."/>
            <person name="Jones M."/>
            <person name="Mcmanus D."/>
            <person name="Krause L."/>
        </authorList>
    </citation>
    <scope>NUCLEOTIDE SEQUENCE [LARGE SCALE GENOMIC DNA]</scope>
    <source>
        <strain evidence="2 3">TAN1997</strain>
    </source>
</reference>
<dbReference type="GO" id="GO:0005524">
    <property type="term" value="F:ATP binding"/>
    <property type="evidence" value="ECO:0007669"/>
    <property type="project" value="InterPro"/>
</dbReference>
<keyword evidence="2" id="KW-0418">Kinase</keyword>
<comment type="caution">
    <text evidence="2">The sequence shown here is derived from an EMBL/GenBank/DDBJ whole genome shotgun (WGS) entry which is preliminary data.</text>
</comment>
<feature type="domain" description="Protein kinase" evidence="1">
    <location>
        <begin position="1"/>
        <end position="245"/>
    </location>
</feature>
<dbReference type="SUPFAM" id="SSF56112">
    <property type="entry name" value="Protein kinase-like (PK-like)"/>
    <property type="match status" value="1"/>
</dbReference>
<dbReference type="GO" id="GO:0004672">
    <property type="term" value="F:protein kinase activity"/>
    <property type="evidence" value="ECO:0007669"/>
    <property type="project" value="InterPro"/>
</dbReference>
<protein>
    <submittedName>
        <fullName evidence="2">Calcium/calmodulin-dependent protein kinase IV</fullName>
    </submittedName>
</protein>
<dbReference type="Pfam" id="PF00069">
    <property type="entry name" value="Pkinase"/>
    <property type="match status" value="1"/>
</dbReference>
<evidence type="ECO:0000313" key="2">
    <source>
        <dbReference type="EMBL" id="RTG88123.1"/>
    </source>
</evidence>
<dbReference type="Gene3D" id="1.10.510.10">
    <property type="entry name" value="Transferase(Phosphotransferase) domain 1"/>
    <property type="match status" value="1"/>
</dbReference>
<dbReference type="EMBL" id="QMKO01001609">
    <property type="protein sequence ID" value="RTG88123.1"/>
    <property type="molecule type" value="Genomic_DNA"/>
</dbReference>
<proteinExistence type="predicted"/>
<dbReference type="InterPro" id="IPR000719">
    <property type="entry name" value="Prot_kinase_dom"/>
</dbReference>
<dbReference type="AlphaFoldDB" id="A0A430QKA1"/>
<dbReference type="Proteomes" id="UP000290809">
    <property type="component" value="Unassembled WGS sequence"/>
</dbReference>